<name>A0ABT3WVT5_9BACL</name>
<dbReference type="RefSeq" id="WP_267150026.1">
    <property type="nucleotide sequence ID" value="NZ_JAPMLT010000001.1"/>
</dbReference>
<dbReference type="Proteomes" id="UP001208017">
    <property type="component" value="Unassembled WGS sequence"/>
</dbReference>
<protein>
    <submittedName>
        <fullName evidence="1">Uncharacterized protein</fullName>
    </submittedName>
</protein>
<evidence type="ECO:0000313" key="1">
    <source>
        <dbReference type="EMBL" id="MCX7568788.1"/>
    </source>
</evidence>
<keyword evidence="2" id="KW-1185">Reference proteome</keyword>
<proteinExistence type="predicted"/>
<evidence type="ECO:0000313" key="2">
    <source>
        <dbReference type="Proteomes" id="UP001208017"/>
    </source>
</evidence>
<gene>
    <name evidence="1" type="ORF">OS242_02225</name>
</gene>
<reference evidence="1 2" key="1">
    <citation type="submission" date="2022-11" db="EMBL/GenBank/DDBJ databases">
        <title>Study of microbial diversity in lake waters.</title>
        <authorList>
            <person name="Zhang J."/>
        </authorList>
    </citation>
    <scope>NUCLEOTIDE SEQUENCE [LARGE SCALE GENOMIC DNA]</scope>
    <source>
        <strain evidence="1 2">DT12</strain>
    </source>
</reference>
<dbReference type="EMBL" id="JAPMLT010000001">
    <property type="protein sequence ID" value="MCX7568788.1"/>
    <property type="molecule type" value="Genomic_DNA"/>
</dbReference>
<comment type="caution">
    <text evidence="1">The sequence shown here is derived from an EMBL/GenBank/DDBJ whole genome shotgun (WGS) entry which is preliminary data.</text>
</comment>
<organism evidence="1 2">
    <name type="scientific">Tumebacillus lacus</name>
    <dbReference type="NCBI Taxonomy" id="2995335"/>
    <lineage>
        <taxon>Bacteria</taxon>
        <taxon>Bacillati</taxon>
        <taxon>Bacillota</taxon>
        <taxon>Bacilli</taxon>
        <taxon>Bacillales</taxon>
        <taxon>Alicyclobacillaceae</taxon>
        <taxon>Tumebacillus</taxon>
    </lineage>
</organism>
<accession>A0ABT3WVT5</accession>
<sequence>MSTGVILLLLLLSILVGYSVGRRIGYVNGLEGGRALSRIELREQSYRDGKCPICDQKG</sequence>